<keyword evidence="3" id="KW-1185">Reference proteome</keyword>
<dbReference type="Proteomes" id="UP000180235">
    <property type="component" value="Chromosome"/>
</dbReference>
<keyword evidence="1" id="KW-0812">Transmembrane</keyword>
<accession>A0A1J0AAF6</accession>
<evidence type="ECO:0000313" key="2">
    <source>
        <dbReference type="EMBL" id="APB32911.1"/>
    </source>
</evidence>
<feature type="transmembrane region" description="Helical" evidence="1">
    <location>
        <begin position="7"/>
        <end position="28"/>
    </location>
</feature>
<organism evidence="2 3">
    <name type="scientific">Gloeomargarita lithophora Alchichica-D10</name>
    <dbReference type="NCBI Taxonomy" id="1188229"/>
    <lineage>
        <taxon>Bacteria</taxon>
        <taxon>Bacillati</taxon>
        <taxon>Cyanobacteriota</taxon>
        <taxon>Cyanophyceae</taxon>
        <taxon>Gloeomargaritales</taxon>
        <taxon>Gloeomargaritaceae</taxon>
        <taxon>Gloeomargarita</taxon>
    </lineage>
</organism>
<dbReference type="EMBL" id="CP017675">
    <property type="protein sequence ID" value="APB32911.1"/>
    <property type="molecule type" value="Genomic_DNA"/>
</dbReference>
<keyword evidence="1" id="KW-0472">Membrane</keyword>
<proteinExistence type="predicted"/>
<gene>
    <name evidence="2" type="ORF">GlitD10_0597</name>
</gene>
<protein>
    <submittedName>
        <fullName evidence="2">Uncharacterized protein</fullName>
    </submittedName>
</protein>
<dbReference type="OrthoDB" id="1525154at2"/>
<keyword evidence="1" id="KW-1133">Transmembrane helix</keyword>
<evidence type="ECO:0000256" key="1">
    <source>
        <dbReference type="SAM" id="Phobius"/>
    </source>
</evidence>
<sequence>MFKIILPYLELVLTGLGVLVIIITGWVAQFWEAHIWQVTTIAATLVGILHGLIFWSVRHRQHRVRQIAIGQVREMLKDLVQNRLQSIKMMVYLAQSPKTNPDTVAARLDQVQYLVGDISALIDHISEESLQKWRGYYAEVIDGIEAKVNQINPR</sequence>
<dbReference type="AlphaFoldDB" id="A0A1J0AAF6"/>
<name>A0A1J0AAF6_9CYAN</name>
<dbReference type="KEGG" id="glt:GlitD10_0597"/>
<dbReference type="RefSeq" id="WP_071453586.1">
    <property type="nucleotide sequence ID" value="NZ_CP017675.1"/>
</dbReference>
<feature type="transmembrane region" description="Helical" evidence="1">
    <location>
        <begin position="34"/>
        <end position="57"/>
    </location>
</feature>
<reference evidence="2 3" key="1">
    <citation type="submission" date="2016-10" db="EMBL/GenBank/DDBJ databases">
        <title>Description of Gloeomargarita lithophora gen. nov., sp. nov., a thylakoid-bearing basal-branching cyanobacterium with intracellular carbonates, and proposal for Gloeomargaritales ord. nov.</title>
        <authorList>
            <person name="Moreira D."/>
            <person name="Tavera R."/>
            <person name="Benzerara K."/>
            <person name="Skouri-Panet F."/>
            <person name="Couradeau E."/>
            <person name="Gerard E."/>
            <person name="Loussert C."/>
            <person name="Novelo E."/>
            <person name="Zivanovic Y."/>
            <person name="Lopez-Garcia P."/>
        </authorList>
    </citation>
    <scope>NUCLEOTIDE SEQUENCE [LARGE SCALE GENOMIC DNA]</scope>
    <source>
        <strain evidence="2 3">D10</strain>
    </source>
</reference>
<evidence type="ECO:0000313" key="3">
    <source>
        <dbReference type="Proteomes" id="UP000180235"/>
    </source>
</evidence>